<accession>A0A7X0HJT1</accession>
<keyword evidence="2" id="KW-0624">Polysaccharide degradation</keyword>
<keyword evidence="2" id="KW-0119">Carbohydrate metabolism</keyword>
<dbReference type="PROSITE" id="PS51318">
    <property type="entry name" value="TAT"/>
    <property type="match status" value="1"/>
</dbReference>
<comment type="caution">
    <text evidence="6">The sequence shown here is derived from an EMBL/GenBank/DDBJ whole genome shotgun (WGS) entry which is preliminary data.</text>
</comment>
<dbReference type="InterPro" id="IPR012334">
    <property type="entry name" value="Pectin_lyas_fold"/>
</dbReference>
<evidence type="ECO:0000256" key="1">
    <source>
        <dbReference type="ARBA" id="ARBA00023239"/>
    </source>
</evidence>
<dbReference type="AlphaFoldDB" id="A0A7X0HJT1"/>
<evidence type="ECO:0000256" key="4">
    <source>
        <dbReference type="SAM" id="SignalP"/>
    </source>
</evidence>
<dbReference type="GO" id="GO:0000272">
    <property type="term" value="P:polysaccharide catabolic process"/>
    <property type="evidence" value="ECO:0007669"/>
    <property type="project" value="UniProtKB-KW"/>
</dbReference>
<keyword evidence="1 2" id="KW-0456">Lyase</keyword>
<dbReference type="GO" id="GO:0030570">
    <property type="term" value="F:pectate lyase activity"/>
    <property type="evidence" value="ECO:0007669"/>
    <property type="project" value="UniProtKB-EC"/>
</dbReference>
<comment type="similarity">
    <text evidence="2">Belongs to the polysaccharide lyase 1 family.</text>
</comment>
<dbReference type="EMBL" id="JACHEM010000016">
    <property type="protein sequence ID" value="MBB6438970.1"/>
    <property type="molecule type" value="Genomic_DNA"/>
</dbReference>
<dbReference type="Gene3D" id="2.160.20.10">
    <property type="entry name" value="Single-stranded right-handed beta-helix, Pectin lyase-like"/>
    <property type="match status" value="1"/>
</dbReference>
<feature type="region of interest" description="Disordered" evidence="3">
    <location>
        <begin position="36"/>
        <end position="88"/>
    </location>
</feature>
<name>A0A7X0HJT1_9ACTN</name>
<evidence type="ECO:0000256" key="2">
    <source>
        <dbReference type="RuleBase" id="RU361173"/>
    </source>
</evidence>
<evidence type="ECO:0000256" key="3">
    <source>
        <dbReference type="SAM" id="MobiDB-lite"/>
    </source>
</evidence>
<dbReference type="SUPFAM" id="SSF51126">
    <property type="entry name" value="Pectin lyase-like"/>
    <property type="match status" value="1"/>
</dbReference>
<gene>
    <name evidence="6" type="ORF">HNQ79_005482</name>
</gene>
<dbReference type="PANTHER" id="PTHR31683">
    <property type="entry name" value="PECTATE LYASE 18-RELATED"/>
    <property type="match status" value="1"/>
</dbReference>
<protein>
    <submittedName>
        <fullName evidence="6">Pectate lyase</fullName>
        <ecNumber evidence="6">4.2.2.2</ecNumber>
    </submittedName>
</protein>
<proteinExistence type="inferred from homology"/>
<feature type="signal peptide" evidence="4">
    <location>
        <begin position="1"/>
        <end position="31"/>
    </location>
</feature>
<evidence type="ECO:0000313" key="7">
    <source>
        <dbReference type="Proteomes" id="UP000540423"/>
    </source>
</evidence>
<dbReference type="InterPro" id="IPR011050">
    <property type="entry name" value="Pectin_lyase_fold/virulence"/>
</dbReference>
<reference evidence="6 7" key="1">
    <citation type="submission" date="2020-08" db="EMBL/GenBank/DDBJ databases">
        <title>Genomic Encyclopedia of Type Strains, Phase IV (KMG-IV): sequencing the most valuable type-strain genomes for metagenomic binning, comparative biology and taxonomic classification.</title>
        <authorList>
            <person name="Goeker M."/>
        </authorList>
    </citation>
    <scope>NUCLEOTIDE SEQUENCE [LARGE SCALE GENOMIC DNA]</scope>
    <source>
        <strain evidence="6 7">DSM 40141</strain>
    </source>
</reference>
<keyword evidence="2" id="KW-0964">Secreted</keyword>
<dbReference type="PANTHER" id="PTHR31683:SF18">
    <property type="entry name" value="PECTATE LYASE 21-RELATED"/>
    <property type="match status" value="1"/>
</dbReference>
<evidence type="ECO:0000313" key="6">
    <source>
        <dbReference type="EMBL" id="MBB6438970.1"/>
    </source>
</evidence>
<comment type="subcellular location">
    <subcellularLocation>
        <location evidence="2">Secreted</location>
    </subcellularLocation>
</comment>
<dbReference type="EC" id="4.2.2.2" evidence="6"/>
<feature type="compositionally biased region" description="Basic and acidic residues" evidence="3">
    <location>
        <begin position="214"/>
        <end position="224"/>
    </location>
</feature>
<keyword evidence="4" id="KW-0732">Signal</keyword>
<feature type="region of interest" description="Disordered" evidence="3">
    <location>
        <begin position="204"/>
        <end position="224"/>
    </location>
</feature>
<dbReference type="RefSeq" id="WP_229923438.1">
    <property type="nucleotide sequence ID" value="NZ_BNBN01000006.1"/>
</dbReference>
<dbReference type="Pfam" id="PF00544">
    <property type="entry name" value="Pectate_lyase_4"/>
    <property type="match status" value="2"/>
</dbReference>
<evidence type="ECO:0000259" key="5">
    <source>
        <dbReference type="SMART" id="SM00656"/>
    </source>
</evidence>
<dbReference type="InterPro" id="IPR045032">
    <property type="entry name" value="PEL"/>
</dbReference>
<dbReference type="Proteomes" id="UP000540423">
    <property type="component" value="Unassembled WGS sequence"/>
</dbReference>
<feature type="domain" description="Pectate lyase" evidence="5">
    <location>
        <begin position="204"/>
        <end position="437"/>
    </location>
</feature>
<keyword evidence="7" id="KW-1185">Reference proteome</keyword>
<dbReference type="GO" id="GO:0005576">
    <property type="term" value="C:extracellular region"/>
    <property type="evidence" value="ECO:0007669"/>
    <property type="project" value="UniProtKB-SubCell"/>
</dbReference>
<sequence>MTATPRRRHATRTAYAAALAATLLVPVAAHADDTPAHVTSADGATAHRTTVDGTVPHRTTAHGAPALQTRSTTPQTPATVHPIPDARHQASDPVYETAGEREFASATAPDLGRQVLAPHDGWASADGGTTGGSAADDAHVFTVRNRAELVRALDGGSDTPKIIRIAGTIDANTDDRGRRLTCADYATDGYDLSAYLAAYDPRTWGGAKPAGPQEEARKKSAGRQAERVELAVGSRTTLVGVGKHAVLKGASLQIKNADNVILRNLELRDAYDCFPLWQPNTGGLGDWKTAYDNIWLRGATHVWIDHVTASDKGHPDDREPTHFGRNYLRHDGLLDITNGSDLITVSWSRFADHDKAMLIGNGDNVPTDRGKLRVTLHHNHFASIVQRAPRVRYGQVHLYNNRYDIPDGHAAFRYSVGVSTESRIHAENNSFTAPGHVEAADLVKSWNGTAFRQKGTEFNGFPVDLLAIHNAYNSGSERDLTADVDWTPTLHGPIEPAAKAARDVQRDAGAGRIR</sequence>
<organism evidence="6 7">
    <name type="scientific">Streptomyces candidus</name>
    <dbReference type="NCBI Taxonomy" id="67283"/>
    <lineage>
        <taxon>Bacteria</taxon>
        <taxon>Bacillati</taxon>
        <taxon>Actinomycetota</taxon>
        <taxon>Actinomycetes</taxon>
        <taxon>Kitasatosporales</taxon>
        <taxon>Streptomycetaceae</taxon>
        <taxon>Streptomyces</taxon>
    </lineage>
</organism>
<dbReference type="InterPro" id="IPR006311">
    <property type="entry name" value="TAT_signal"/>
</dbReference>
<dbReference type="SMART" id="SM00656">
    <property type="entry name" value="Amb_all"/>
    <property type="match status" value="1"/>
</dbReference>
<feature type="compositionally biased region" description="Polar residues" evidence="3">
    <location>
        <begin position="68"/>
        <end position="78"/>
    </location>
</feature>
<dbReference type="InterPro" id="IPR002022">
    <property type="entry name" value="Pec_lyase"/>
</dbReference>
<feature type="chain" id="PRO_5030509620" evidence="4">
    <location>
        <begin position="32"/>
        <end position="514"/>
    </location>
</feature>